<organism evidence="1">
    <name type="scientific">uncultured Caudovirales phage</name>
    <dbReference type="NCBI Taxonomy" id="2100421"/>
    <lineage>
        <taxon>Viruses</taxon>
        <taxon>Duplodnaviria</taxon>
        <taxon>Heunggongvirae</taxon>
        <taxon>Uroviricota</taxon>
        <taxon>Caudoviricetes</taxon>
        <taxon>Peduoviridae</taxon>
        <taxon>Maltschvirus</taxon>
        <taxon>Maltschvirus maltsch</taxon>
    </lineage>
</organism>
<evidence type="ECO:0000313" key="1">
    <source>
        <dbReference type="EMBL" id="CAB4200384.1"/>
    </source>
</evidence>
<sequence>MNAKKWAKVGAVLSKKDNPKDFYMKVEQDIPAGSIIRMERPKDRIERLVELGHLDREKADERLNKIPDFVKFELILPPPKNDDKF</sequence>
<name>A0A6J5RWR1_9CAUD</name>
<accession>A0A6J5RWR1</accession>
<proteinExistence type="predicted"/>
<protein>
    <submittedName>
        <fullName evidence="1">Uncharacterized protein</fullName>
    </submittedName>
</protein>
<gene>
    <name evidence="1" type="ORF">UFOVP1351_39</name>
</gene>
<reference evidence="1" key="1">
    <citation type="submission" date="2020-05" db="EMBL/GenBank/DDBJ databases">
        <authorList>
            <person name="Chiriac C."/>
            <person name="Salcher M."/>
            <person name="Ghai R."/>
            <person name="Kavagutti S V."/>
        </authorList>
    </citation>
    <scope>NUCLEOTIDE SEQUENCE</scope>
</reference>
<dbReference type="EMBL" id="LR797306">
    <property type="protein sequence ID" value="CAB4200384.1"/>
    <property type="molecule type" value="Genomic_DNA"/>
</dbReference>